<comment type="caution">
    <text evidence="2">The sequence shown here is derived from an EMBL/GenBank/DDBJ whole genome shotgun (WGS) entry which is preliminary data.</text>
</comment>
<feature type="region of interest" description="Disordered" evidence="1">
    <location>
        <begin position="17"/>
        <end position="95"/>
    </location>
</feature>
<reference evidence="3" key="1">
    <citation type="journal article" date="2019" name="Int. J. Syst. Evol. Microbiol.">
        <title>The Global Catalogue of Microorganisms (GCM) 10K type strain sequencing project: providing services to taxonomists for standard genome sequencing and annotation.</title>
        <authorList>
            <consortium name="The Broad Institute Genomics Platform"/>
            <consortium name="The Broad Institute Genome Sequencing Center for Infectious Disease"/>
            <person name="Wu L."/>
            <person name="Ma J."/>
        </authorList>
    </citation>
    <scope>NUCLEOTIDE SEQUENCE [LARGE SCALE GENOMIC DNA]</scope>
    <source>
        <strain evidence="3">JCM 4350</strain>
    </source>
</reference>
<gene>
    <name evidence="2" type="ORF">GCM10010253_13110</name>
</gene>
<dbReference type="EMBL" id="BMSZ01000003">
    <property type="protein sequence ID" value="GGS40742.1"/>
    <property type="molecule type" value="Genomic_DNA"/>
</dbReference>
<proteinExistence type="predicted"/>
<dbReference type="Proteomes" id="UP000659767">
    <property type="component" value="Unassembled WGS sequence"/>
</dbReference>
<organism evidence="2 3">
    <name type="scientific">Streptomyces badius</name>
    <dbReference type="NCBI Taxonomy" id="1941"/>
    <lineage>
        <taxon>Bacteria</taxon>
        <taxon>Bacillati</taxon>
        <taxon>Actinomycetota</taxon>
        <taxon>Actinomycetes</taxon>
        <taxon>Kitasatosporales</taxon>
        <taxon>Streptomycetaceae</taxon>
        <taxon>Streptomyces</taxon>
    </lineage>
</organism>
<evidence type="ECO:0000313" key="3">
    <source>
        <dbReference type="Proteomes" id="UP000659767"/>
    </source>
</evidence>
<evidence type="ECO:0000256" key="1">
    <source>
        <dbReference type="SAM" id="MobiDB-lite"/>
    </source>
</evidence>
<feature type="compositionally biased region" description="Basic and acidic residues" evidence="1">
    <location>
        <begin position="72"/>
        <end position="82"/>
    </location>
</feature>
<accession>A0ABQ2SUT8</accession>
<name>A0ABQ2SUT8_STRBA</name>
<sequence>MAAPRGAYVHAVILRIGTGGTKSPAGRETAGVRELSAAQGGSPRGSRLRRSASMAPHLNCPRHYVSNNGKGMCREGKEEEKGTGATEKGSAPSPG</sequence>
<keyword evidence="3" id="KW-1185">Reference proteome</keyword>
<protein>
    <submittedName>
        <fullName evidence="2">Uncharacterized protein</fullName>
    </submittedName>
</protein>
<evidence type="ECO:0000313" key="2">
    <source>
        <dbReference type="EMBL" id="GGS40742.1"/>
    </source>
</evidence>